<comment type="caution">
    <text evidence="2">The sequence shown here is derived from an EMBL/GenBank/DDBJ whole genome shotgun (WGS) entry which is preliminary data.</text>
</comment>
<protein>
    <submittedName>
        <fullName evidence="2">Uncharacterized protein</fullName>
    </submittedName>
</protein>
<evidence type="ECO:0000313" key="3">
    <source>
        <dbReference type="Proteomes" id="UP000499080"/>
    </source>
</evidence>
<keyword evidence="3" id="KW-1185">Reference proteome</keyword>
<feature type="compositionally biased region" description="Acidic residues" evidence="1">
    <location>
        <begin position="74"/>
        <end position="84"/>
    </location>
</feature>
<sequence>MTSRVLPFVPHTSYQLFHAAYNVSSLLFFPNRIIYPLLTMPTPFEKEMERLYKLLAEVETDEDSENFSDHENFSEYDAESEEDGNSGKEEVNNTEWFSLKDGVKWRKKN</sequence>
<evidence type="ECO:0000256" key="1">
    <source>
        <dbReference type="SAM" id="MobiDB-lite"/>
    </source>
</evidence>
<proteinExistence type="predicted"/>
<feature type="region of interest" description="Disordered" evidence="1">
    <location>
        <begin position="60"/>
        <end position="94"/>
    </location>
</feature>
<evidence type="ECO:0000313" key="2">
    <source>
        <dbReference type="EMBL" id="GBM81525.1"/>
    </source>
</evidence>
<name>A0A4Y2IV40_ARAVE</name>
<dbReference type="AlphaFoldDB" id="A0A4Y2IV40"/>
<reference evidence="2 3" key="1">
    <citation type="journal article" date="2019" name="Sci. Rep.">
        <title>Orb-weaving spider Araneus ventricosus genome elucidates the spidroin gene catalogue.</title>
        <authorList>
            <person name="Kono N."/>
            <person name="Nakamura H."/>
            <person name="Ohtoshi R."/>
            <person name="Moran D.A.P."/>
            <person name="Shinohara A."/>
            <person name="Yoshida Y."/>
            <person name="Fujiwara M."/>
            <person name="Mori M."/>
            <person name="Tomita M."/>
            <person name="Arakawa K."/>
        </authorList>
    </citation>
    <scope>NUCLEOTIDE SEQUENCE [LARGE SCALE GENOMIC DNA]</scope>
</reference>
<dbReference type="Proteomes" id="UP000499080">
    <property type="component" value="Unassembled WGS sequence"/>
</dbReference>
<gene>
    <name evidence="2" type="ORF">AVEN_227778_1</name>
</gene>
<accession>A0A4Y2IV40</accession>
<organism evidence="2 3">
    <name type="scientific">Araneus ventricosus</name>
    <name type="common">Orbweaver spider</name>
    <name type="synonym">Epeira ventricosa</name>
    <dbReference type="NCBI Taxonomy" id="182803"/>
    <lineage>
        <taxon>Eukaryota</taxon>
        <taxon>Metazoa</taxon>
        <taxon>Ecdysozoa</taxon>
        <taxon>Arthropoda</taxon>
        <taxon>Chelicerata</taxon>
        <taxon>Arachnida</taxon>
        <taxon>Araneae</taxon>
        <taxon>Araneomorphae</taxon>
        <taxon>Entelegynae</taxon>
        <taxon>Araneoidea</taxon>
        <taxon>Araneidae</taxon>
        <taxon>Araneus</taxon>
    </lineage>
</organism>
<dbReference type="EMBL" id="BGPR01002952">
    <property type="protein sequence ID" value="GBM81525.1"/>
    <property type="molecule type" value="Genomic_DNA"/>
</dbReference>
<dbReference type="OrthoDB" id="6779804at2759"/>